<sequence length="91" mass="10534">MFIMLLLTWIWLQIVFLGLNLKKNFGCGSEKSRKDVSAYRVIKDEFENLGKMSFAEITVLILFILLVVLWFSRDPGFIPGWASVLFNKNDS</sequence>
<evidence type="ECO:0000256" key="5">
    <source>
        <dbReference type="ARBA" id="ARBA00023136"/>
    </source>
</evidence>
<evidence type="ECO:0000256" key="4">
    <source>
        <dbReference type="ARBA" id="ARBA00022989"/>
    </source>
</evidence>
<dbReference type="AlphaFoldDB" id="A0A401QAL0"/>
<evidence type="ECO:0000313" key="9">
    <source>
        <dbReference type="Proteomes" id="UP000288216"/>
    </source>
</evidence>
<comment type="subcellular location">
    <subcellularLocation>
        <location evidence="1">Membrane</location>
        <topology evidence="1">Multi-pass membrane protein</topology>
    </subcellularLocation>
</comment>
<dbReference type="STRING" id="75743.A0A401QAL0"/>
<feature type="non-terminal residue" evidence="8">
    <location>
        <position position="91"/>
    </location>
</feature>
<dbReference type="PANTHER" id="PTHR10283:SF82">
    <property type="entry name" value="SOLUTE CARRIER FAMILY 13 MEMBER 2"/>
    <property type="match status" value="1"/>
</dbReference>
<dbReference type="OMA" id="GGWAEWF"/>
<keyword evidence="6" id="KW-0915">Sodium</keyword>
<evidence type="ECO:0000256" key="1">
    <source>
        <dbReference type="ARBA" id="ARBA00004141"/>
    </source>
</evidence>
<dbReference type="InterPro" id="IPR001898">
    <property type="entry name" value="SLC13A/DASS"/>
</dbReference>
<evidence type="ECO:0000313" key="8">
    <source>
        <dbReference type="EMBL" id="GCB82347.1"/>
    </source>
</evidence>
<keyword evidence="9" id="KW-1185">Reference proteome</keyword>
<dbReference type="GO" id="GO:0015556">
    <property type="term" value="F:C4-dicarboxylate transmembrane transporter activity"/>
    <property type="evidence" value="ECO:0007669"/>
    <property type="project" value="UniProtKB-ARBA"/>
</dbReference>
<comment type="caution">
    <text evidence="8">The sequence shown here is derived from an EMBL/GenBank/DDBJ whole genome shotgun (WGS) entry which is preliminary data.</text>
</comment>
<keyword evidence="6" id="KW-0406">Ion transport</keyword>
<proteinExistence type="inferred from homology"/>
<keyword evidence="6" id="KW-0813">Transport</keyword>
<name>A0A401QAL0_SCYTO</name>
<evidence type="ECO:0000256" key="3">
    <source>
        <dbReference type="ARBA" id="ARBA00022692"/>
    </source>
</evidence>
<keyword evidence="5 7" id="KW-0472">Membrane</keyword>
<keyword evidence="6" id="KW-0739">Sodium transport</keyword>
<evidence type="ECO:0000256" key="2">
    <source>
        <dbReference type="ARBA" id="ARBA00006772"/>
    </source>
</evidence>
<comment type="similarity">
    <text evidence="2">Belongs to the SLC13A/DASS transporter (TC 2.A.47) family. NADC subfamily.</text>
</comment>
<dbReference type="PANTHER" id="PTHR10283">
    <property type="entry name" value="SOLUTE CARRIER FAMILY 13 MEMBER"/>
    <property type="match status" value="1"/>
</dbReference>
<dbReference type="GO" id="GO:0005310">
    <property type="term" value="F:dicarboxylic acid transmembrane transporter activity"/>
    <property type="evidence" value="ECO:0007669"/>
    <property type="project" value="UniProtKB-ARBA"/>
</dbReference>
<dbReference type="EMBL" id="BFAA01019409">
    <property type="protein sequence ID" value="GCB82347.1"/>
    <property type="molecule type" value="Genomic_DNA"/>
</dbReference>
<reference evidence="8 9" key="1">
    <citation type="journal article" date="2018" name="Nat. Ecol. Evol.">
        <title>Shark genomes provide insights into elasmobranch evolution and the origin of vertebrates.</title>
        <authorList>
            <person name="Hara Y"/>
            <person name="Yamaguchi K"/>
            <person name="Onimaru K"/>
            <person name="Kadota M"/>
            <person name="Koyanagi M"/>
            <person name="Keeley SD"/>
            <person name="Tatsumi K"/>
            <person name="Tanaka K"/>
            <person name="Motone F"/>
            <person name="Kageyama Y"/>
            <person name="Nozu R"/>
            <person name="Adachi N"/>
            <person name="Nishimura O"/>
            <person name="Nakagawa R"/>
            <person name="Tanegashima C"/>
            <person name="Kiyatake I"/>
            <person name="Matsumoto R"/>
            <person name="Murakumo K"/>
            <person name="Nishida K"/>
            <person name="Terakita A"/>
            <person name="Kuratani S"/>
            <person name="Sato K"/>
            <person name="Hyodo S Kuraku.S."/>
        </authorList>
    </citation>
    <scope>NUCLEOTIDE SEQUENCE [LARGE SCALE GENOMIC DNA]</scope>
</reference>
<organism evidence="8 9">
    <name type="scientific">Scyliorhinus torazame</name>
    <name type="common">Cloudy catshark</name>
    <name type="synonym">Catulus torazame</name>
    <dbReference type="NCBI Taxonomy" id="75743"/>
    <lineage>
        <taxon>Eukaryota</taxon>
        <taxon>Metazoa</taxon>
        <taxon>Chordata</taxon>
        <taxon>Craniata</taxon>
        <taxon>Vertebrata</taxon>
        <taxon>Chondrichthyes</taxon>
        <taxon>Elasmobranchii</taxon>
        <taxon>Galeomorphii</taxon>
        <taxon>Galeoidea</taxon>
        <taxon>Carcharhiniformes</taxon>
        <taxon>Scyliorhinidae</taxon>
        <taxon>Scyliorhinus</taxon>
    </lineage>
</organism>
<dbReference type="GO" id="GO:0005886">
    <property type="term" value="C:plasma membrane"/>
    <property type="evidence" value="ECO:0007669"/>
    <property type="project" value="TreeGrafter"/>
</dbReference>
<dbReference type="GO" id="GO:0015370">
    <property type="term" value="F:solute:sodium symporter activity"/>
    <property type="evidence" value="ECO:0007669"/>
    <property type="project" value="UniProtKB-ARBA"/>
</dbReference>
<protein>
    <submittedName>
        <fullName evidence="8">Uncharacterized protein</fullName>
    </submittedName>
</protein>
<evidence type="ECO:0000256" key="7">
    <source>
        <dbReference type="SAM" id="Phobius"/>
    </source>
</evidence>
<feature type="transmembrane region" description="Helical" evidence="7">
    <location>
        <begin position="52"/>
        <end position="71"/>
    </location>
</feature>
<accession>A0A401QAL0</accession>
<dbReference type="Proteomes" id="UP000288216">
    <property type="component" value="Unassembled WGS sequence"/>
</dbReference>
<keyword evidence="3 7" id="KW-0812">Transmembrane</keyword>
<gene>
    <name evidence="8" type="ORF">scyTo_0021587</name>
</gene>
<dbReference type="OrthoDB" id="6493944at2759"/>
<dbReference type="Pfam" id="PF00939">
    <property type="entry name" value="Na_sulph_symp"/>
    <property type="match status" value="1"/>
</dbReference>
<keyword evidence="4 7" id="KW-1133">Transmembrane helix</keyword>
<evidence type="ECO:0000256" key="6">
    <source>
        <dbReference type="ARBA" id="ARBA00023201"/>
    </source>
</evidence>